<dbReference type="GO" id="GO:0030337">
    <property type="term" value="F:DNA polymerase processivity factor activity"/>
    <property type="evidence" value="ECO:0007669"/>
    <property type="project" value="UniProtKB-UniRule"/>
</dbReference>
<evidence type="ECO:0000313" key="10">
    <source>
        <dbReference type="Proteomes" id="UP000247586"/>
    </source>
</evidence>
<dbReference type="InterPro" id="IPR000730">
    <property type="entry name" value="Pr_cel_nuc_antig"/>
</dbReference>
<dbReference type="Proteomes" id="UP000247586">
    <property type="component" value="Chromosome"/>
</dbReference>
<comment type="similarity">
    <text evidence="1 4 5">Belongs to the PCNA family.</text>
</comment>
<dbReference type="Pfam" id="PF02747">
    <property type="entry name" value="PCNA_C"/>
    <property type="match status" value="1"/>
</dbReference>
<comment type="subunit">
    <text evidence="4">Homotrimer. The subunits circularize to form a toroid; DNA passes through its center. Replication factor C (RFC) is required to load the toroid on the DNA.</text>
</comment>
<comment type="function">
    <text evidence="6">Sliding clamp subunit. Responsible for tethering the catalytic subunit of DNA polymerase to DNA during high-speed replication.</text>
</comment>
<dbReference type="STRING" id="1293036.GCA_001315825_00292"/>
<evidence type="ECO:0000256" key="2">
    <source>
        <dbReference type="ARBA" id="ARBA00022705"/>
    </source>
</evidence>
<dbReference type="KEGG" id="mhk:DFR87_07285"/>
<protein>
    <recommendedName>
        <fullName evidence="4">DNA polymerase sliding clamp</fullName>
    </recommendedName>
    <alternativeName>
        <fullName evidence="4">Proliferating cell nuclear antigen homolog</fullName>
        <shortName evidence="4">PCNA</shortName>
    </alternativeName>
</protein>
<dbReference type="OrthoDB" id="14749at2157"/>
<reference evidence="10" key="2">
    <citation type="submission" date="2020-03" db="EMBL/GenBank/DDBJ databases">
        <title>Complete Genome Sequences of Extremely Thermoacidophilic, Metal-Mobilizing Type-Strain Members of the Archaeal Family Sulfolobaceae: Acidianus brierleyi DSM-1651T, Acidianus sulfidivorans DSM-18786T, Metallosphaera hakonensis DSM-7519T, and Metallosphaera prunae DSM-10039T.</title>
        <authorList>
            <person name="Counts J.A."/>
            <person name="Kelly R.M."/>
        </authorList>
    </citation>
    <scope>NUCLEOTIDE SEQUENCE [LARGE SCALE GENOMIC DNA]</scope>
    <source>
        <strain evidence="10">HO1-1</strain>
    </source>
</reference>
<dbReference type="NCBIfam" id="TIGR00590">
    <property type="entry name" value="pcna"/>
    <property type="match status" value="1"/>
</dbReference>
<dbReference type="GO" id="GO:0003677">
    <property type="term" value="F:DNA binding"/>
    <property type="evidence" value="ECO:0007669"/>
    <property type="project" value="UniProtKB-UniRule"/>
</dbReference>
<keyword evidence="3 4" id="KW-0238">DNA-binding</keyword>
<keyword evidence="10" id="KW-1185">Reference proteome</keyword>
<dbReference type="EMBL" id="CP029287">
    <property type="protein sequence ID" value="AWR99519.1"/>
    <property type="molecule type" value="Genomic_DNA"/>
</dbReference>
<dbReference type="InterPro" id="IPR022648">
    <property type="entry name" value="Pr_cel_nuc_antig_N"/>
</dbReference>
<dbReference type="GO" id="GO:0006272">
    <property type="term" value="P:leading strand elongation"/>
    <property type="evidence" value="ECO:0007669"/>
    <property type="project" value="TreeGrafter"/>
</dbReference>
<proteinExistence type="inferred from homology"/>
<gene>
    <name evidence="4 9" type="primary">pcn</name>
    <name evidence="9" type="ORF">DFR87_07285</name>
</gene>
<reference evidence="10" key="3">
    <citation type="submission" date="2020-03" db="EMBL/GenBank/DDBJ databases">
        <title>Sequencing and Assembly of Multiple Reported Metal-Biooxidizing Members of the Extremely Thermoacidophilic Archaeal Family Sulfolobaceae.</title>
        <authorList>
            <person name="Counts J.A."/>
            <person name="Kelly R.M."/>
        </authorList>
    </citation>
    <scope>NUCLEOTIDE SEQUENCE [LARGE SCALE GENOMIC DNA]</scope>
    <source>
        <strain evidence="10">HO1-1</strain>
    </source>
</reference>
<dbReference type="SUPFAM" id="SSF55979">
    <property type="entry name" value="DNA clamp"/>
    <property type="match status" value="2"/>
</dbReference>
<dbReference type="PANTHER" id="PTHR11352">
    <property type="entry name" value="PROLIFERATING CELL NUCLEAR ANTIGEN"/>
    <property type="match status" value="1"/>
</dbReference>
<dbReference type="InterPro" id="IPR046938">
    <property type="entry name" value="DNA_clamp_sf"/>
</dbReference>
<reference evidence="9 10" key="1">
    <citation type="submission" date="2018-05" db="EMBL/GenBank/DDBJ databases">
        <title>Complete Genome Sequences of Extremely Thermoacidophilic, Metal-Mobilizing Type-Strain Members of the Archaeal Family Sulfolobaceae: Acidianus brierleyi DSM-1651T, Acidianus sulfidivorans DSM-18786T, Metallosphaera hakonensis DSM-7519T, and Metallosphaera prunae DSM-10039T.</title>
        <authorList>
            <person name="Counts J.A."/>
            <person name="Kelly R.M."/>
        </authorList>
    </citation>
    <scope>NUCLEOTIDE SEQUENCE [LARGE SCALE GENOMIC DNA]</scope>
    <source>
        <strain evidence="9 10">HO1-1</strain>
    </source>
</reference>
<comment type="function">
    <text evidence="4">Sliding clamp subunit that acts as a moving platform for DNA processing. Responsible for tethering the catalytic subunit of DNA polymerase and other proteins to DNA during high-speed replication.</text>
</comment>
<dbReference type="HAMAP" id="MF_00317">
    <property type="entry name" value="DNApol_clamp_arch"/>
    <property type="match status" value="1"/>
</dbReference>
<dbReference type="RefSeq" id="WP_054836147.1">
    <property type="nucleotide sequence ID" value="NZ_BBBA01000001.1"/>
</dbReference>
<dbReference type="GeneID" id="36835133"/>
<keyword evidence="2 4" id="KW-0235">DNA replication</keyword>
<evidence type="ECO:0000259" key="7">
    <source>
        <dbReference type="Pfam" id="PF00705"/>
    </source>
</evidence>
<feature type="domain" description="Proliferating cell nuclear antigen PCNA C-terminal" evidence="8">
    <location>
        <begin position="126"/>
        <end position="242"/>
    </location>
</feature>
<evidence type="ECO:0000256" key="4">
    <source>
        <dbReference type="HAMAP-Rule" id="MF_00317"/>
    </source>
</evidence>
<dbReference type="InterPro" id="IPR022649">
    <property type="entry name" value="Pr_cel_nuc_antig_C"/>
</dbReference>
<dbReference type="PRINTS" id="PR00339">
    <property type="entry name" value="PCNACYCLIN"/>
</dbReference>
<dbReference type="PANTHER" id="PTHR11352:SF0">
    <property type="entry name" value="PROLIFERATING CELL NUCLEAR ANTIGEN"/>
    <property type="match status" value="1"/>
</dbReference>
<dbReference type="NCBIfam" id="NF002220">
    <property type="entry name" value="PRK01115.1-3"/>
    <property type="match status" value="1"/>
</dbReference>
<evidence type="ECO:0000256" key="3">
    <source>
        <dbReference type="ARBA" id="ARBA00023125"/>
    </source>
</evidence>
<evidence type="ECO:0000256" key="1">
    <source>
        <dbReference type="ARBA" id="ARBA00010462"/>
    </source>
</evidence>
<evidence type="ECO:0000259" key="8">
    <source>
        <dbReference type="Pfam" id="PF02747"/>
    </source>
</evidence>
<sequence length="245" mass="27543">MRVVYTNAFDFKTIIEALTKLIDEATFSFTTAGMDLVAIDRAHISLIKLHFPKEAFEEFDVEDQFKFGFNTLYMLKIMNSAKRKEKMEIELNNESDIVLRIMGDPLREFTIRNIEVPIPEIPELKLDFDVKAIVNSAGFKKAVSEISTVSDSVEIDGSDSGLKLRSKGSTEVEVEFSKELGGLQDIEVKKPALSSYSSDYLEDVLGLTRLSGFLNLLYSEQKPLQLEFNMENGGSVVYLLAPQMG</sequence>
<dbReference type="AlphaFoldDB" id="A0A2U9ITZ9"/>
<name>A0A2U9ITZ9_9CREN</name>
<feature type="domain" description="Proliferating cell nuclear antigen PCNA N-terminal" evidence="7">
    <location>
        <begin position="8"/>
        <end position="102"/>
    </location>
</feature>
<organism evidence="9 10">
    <name type="scientific">Metallosphaera hakonensis JCM 8857 = DSM 7519</name>
    <dbReference type="NCBI Taxonomy" id="1293036"/>
    <lineage>
        <taxon>Archaea</taxon>
        <taxon>Thermoproteota</taxon>
        <taxon>Thermoprotei</taxon>
        <taxon>Sulfolobales</taxon>
        <taxon>Sulfolobaceae</taxon>
        <taxon>Metallosphaera</taxon>
    </lineage>
</organism>
<accession>A0A2U9ITZ9</accession>
<dbReference type="CDD" id="cd00577">
    <property type="entry name" value="PCNA"/>
    <property type="match status" value="1"/>
</dbReference>
<evidence type="ECO:0000256" key="5">
    <source>
        <dbReference type="RuleBase" id="RU003671"/>
    </source>
</evidence>
<evidence type="ECO:0000256" key="6">
    <source>
        <dbReference type="RuleBase" id="RU003673"/>
    </source>
</evidence>
<dbReference type="Pfam" id="PF00705">
    <property type="entry name" value="PCNA_N"/>
    <property type="match status" value="1"/>
</dbReference>
<evidence type="ECO:0000313" key="9">
    <source>
        <dbReference type="EMBL" id="AWR99519.1"/>
    </source>
</evidence>
<dbReference type="GO" id="GO:0006275">
    <property type="term" value="P:regulation of DNA replication"/>
    <property type="evidence" value="ECO:0007669"/>
    <property type="project" value="UniProtKB-UniRule"/>
</dbReference>
<dbReference type="Gene3D" id="3.70.10.10">
    <property type="match status" value="1"/>
</dbReference>